<protein>
    <submittedName>
        <fullName evidence="2">FkbM family methyltransferase</fullName>
    </submittedName>
</protein>
<dbReference type="InterPro" id="IPR029063">
    <property type="entry name" value="SAM-dependent_MTases_sf"/>
</dbReference>
<reference evidence="2" key="1">
    <citation type="submission" date="2022-10" db="EMBL/GenBank/DDBJ databases">
        <title>The WGS of Solirubrobacter sp. CPCC 204708.</title>
        <authorList>
            <person name="Jiang Z."/>
        </authorList>
    </citation>
    <scope>NUCLEOTIDE SEQUENCE</scope>
    <source>
        <strain evidence="2">CPCC 204708</strain>
    </source>
</reference>
<dbReference type="InterPro" id="IPR006342">
    <property type="entry name" value="FkbM_mtfrase"/>
</dbReference>
<evidence type="ECO:0000259" key="1">
    <source>
        <dbReference type="Pfam" id="PF05050"/>
    </source>
</evidence>
<dbReference type="Gene3D" id="3.40.50.150">
    <property type="entry name" value="Vaccinia Virus protein VP39"/>
    <property type="match status" value="1"/>
</dbReference>
<dbReference type="Pfam" id="PF05050">
    <property type="entry name" value="Methyltransf_21"/>
    <property type="match status" value="1"/>
</dbReference>
<dbReference type="PANTHER" id="PTHR34203:SF15">
    <property type="entry name" value="SLL1173 PROTEIN"/>
    <property type="match status" value="1"/>
</dbReference>
<dbReference type="GO" id="GO:0008168">
    <property type="term" value="F:methyltransferase activity"/>
    <property type="evidence" value="ECO:0007669"/>
    <property type="project" value="UniProtKB-KW"/>
</dbReference>
<dbReference type="RefSeq" id="WP_202955597.1">
    <property type="nucleotide sequence ID" value="NZ_JAPCID010000028.1"/>
</dbReference>
<keyword evidence="3" id="KW-1185">Reference proteome</keyword>
<feature type="domain" description="Methyltransferase FkbM" evidence="1">
    <location>
        <begin position="109"/>
        <end position="257"/>
    </location>
</feature>
<sequence>MESLRTALKRVMLRVDRRLGTSLQRSVEVGRGAAAAVAPDKPSAAWIVAASVLLALPWWRWALRIRVRGPQGPTWFTVPDWAAMRVFEEVFVEAEYAAPVALQPRRIVDLGSNIGVSILFFALRHPGVPITGVEASPTVFKRLQRNVGSFPGVTLRFGAVTAHPGPVVFHEGGASWSGSTRLSEHTGGGEQVEVPGFPLDEVLAAGDVDILKVDIEGGEFDVLPASERIRDVALVMGEIHATPGTPEADQVLAVFKDFDVRSTQFDPTWQWEHFTIFSAVKPRASVPS</sequence>
<keyword evidence="2" id="KW-0808">Transferase</keyword>
<dbReference type="PANTHER" id="PTHR34203">
    <property type="entry name" value="METHYLTRANSFERASE, FKBM FAMILY PROTEIN"/>
    <property type="match status" value="1"/>
</dbReference>
<gene>
    <name evidence="2" type="ORF">OJ962_19290</name>
</gene>
<dbReference type="EMBL" id="JAPCID010000028">
    <property type="protein sequence ID" value="MDA0139654.1"/>
    <property type="molecule type" value="Genomic_DNA"/>
</dbReference>
<keyword evidence="2" id="KW-0489">Methyltransferase</keyword>
<organism evidence="2 3">
    <name type="scientific">Solirubrobacter deserti</name>
    <dbReference type="NCBI Taxonomy" id="2282478"/>
    <lineage>
        <taxon>Bacteria</taxon>
        <taxon>Bacillati</taxon>
        <taxon>Actinomycetota</taxon>
        <taxon>Thermoleophilia</taxon>
        <taxon>Solirubrobacterales</taxon>
        <taxon>Solirubrobacteraceae</taxon>
        <taxon>Solirubrobacter</taxon>
    </lineage>
</organism>
<name>A0ABT4RM62_9ACTN</name>
<evidence type="ECO:0000313" key="2">
    <source>
        <dbReference type="EMBL" id="MDA0139654.1"/>
    </source>
</evidence>
<dbReference type="InterPro" id="IPR052514">
    <property type="entry name" value="SAM-dependent_MTase"/>
</dbReference>
<dbReference type="SUPFAM" id="SSF53335">
    <property type="entry name" value="S-adenosyl-L-methionine-dependent methyltransferases"/>
    <property type="match status" value="1"/>
</dbReference>
<comment type="caution">
    <text evidence="2">The sequence shown here is derived from an EMBL/GenBank/DDBJ whole genome shotgun (WGS) entry which is preliminary data.</text>
</comment>
<accession>A0ABT4RM62</accession>
<evidence type="ECO:0000313" key="3">
    <source>
        <dbReference type="Proteomes" id="UP001147700"/>
    </source>
</evidence>
<dbReference type="Proteomes" id="UP001147700">
    <property type="component" value="Unassembled WGS sequence"/>
</dbReference>
<dbReference type="NCBIfam" id="TIGR01444">
    <property type="entry name" value="fkbM_fam"/>
    <property type="match status" value="1"/>
</dbReference>
<dbReference type="GO" id="GO:0032259">
    <property type="term" value="P:methylation"/>
    <property type="evidence" value="ECO:0007669"/>
    <property type="project" value="UniProtKB-KW"/>
</dbReference>
<proteinExistence type="predicted"/>